<keyword evidence="1" id="KW-1133">Transmembrane helix</keyword>
<dbReference type="RefSeq" id="WP_279999379.1">
    <property type="nucleotide sequence ID" value="NZ_JAODZF010000001.1"/>
</dbReference>
<feature type="transmembrane region" description="Helical" evidence="1">
    <location>
        <begin position="118"/>
        <end position="137"/>
    </location>
</feature>
<gene>
    <name evidence="2" type="ORF">N7380_01510</name>
</gene>
<dbReference type="Proteomes" id="UP001158058">
    <property type="component" value="Unassembled WGS sequence"/>
</dbReference>
<feature type="transmembrane region" description="Helical" evidence="1">
    <location>
        <begin position="374"/>
        <end position="391"/>
    </location>
</feature>
<sequence length="416" mass="47185">MFISENALLRLGFFYLFLIFIAASYLSSDGNFLYYVLVVPFFVFAFFLLVLRVGLHRSVGVGFVFLLLFVGVGLVLPPFEKGSLYARLLFLEILLFFFIFSSYRVSLSGFSSVINLSYVFYLILSVAIWAGVIPAAAGEKNSFVVSWAGFSVETLYGVGGSTADIDSYSGLVLMWNLFINRGRSRWLMIGLSAVAMLLTFRFTPMVALLAACLSYLLVWNRTLAMLALILPALGFVMVLAILQVDPAAQVPLMPGTDWYSLLWNATHARSSIWLGQIDYYLTHFQFADFFYGPLDERMTVDFIDGDGRFHKDSYNPHNTYLALLFRSSVMFAIFYALFLWGVFRRARRNTFPVLFFVSIVAYTNASIIGLQNPAYLLVVMFLLMAVPRGRFRDSYHRLRRRRHDDTAVQPAIQGQA</sequence>
<name>A0AB73HWM3_AQUAC</name>
<feature type="transmembrane region" description="Helical" evidence="1">
    <location>
        <begin position="58"/>
        <end position="79"/>
    </location>
</feature>
<evidence type="ECO:0000313" key="3">
    <source>
        <dbReference type="Proteomes" id="UP001158058"/>
    </source>
</evidence>
<feature type="transmembrane region" description="Helical" evidence="1">
    <location>
        <begin position="320"/>
        <end position="343"/>
    </location>
</feature>
<feature type="transmembrane region" description="Helical" evidence="1">
    <location>
        <begin position="186"/>
        <end position="216"/>
    </location>
</feature>
<keyword evidence="1" id="KW-0472">Membrane</keyword>
<keyword evidence="1" id="KW-0812">Transmembrane</keyword>
<feature type="transmembrane region" description="Helical" evidence="1">
    <location>
        <begin position="32"/>
        <end position="51"/>
    </location>
</feature>
<protein>
    <submittedName>
        <fullName evidence="2">Uncharacterized protein</fullName>
    </submittedName>
</protein>
<dbReference type="AlphaFoldDB" id="A0AB73HWM3"/>
<comment type="caution">
    <text evidence="2">The sequence shown here is derived from an EMBL/GenBank/DDBJ whole genome shotgun (WGS) entry which is preliminary data.</text>
</comment>
<reference evidence="2" key="1">
    <citation type="submission" date="2022-09" db="EMBL/GenBank/DDBJ databases">
        <title>Intensive care unit water sources are persistently colonized with multi-drug resistant bacteria and are the site of extensive horizontal gene transfer of antibiotic resistance genes.</title>
        <authorList>
            <person name="Diorio-Toth L."/>
        </authorList>
    </citation>
    <scope>NUCLEOTIDE SEQUENCE</scope>
    <source>
        <strain evidence="2">GD04146</strain>
    </source>
</reference>
<proteinExistence type="predicted"/>
<accession>A0AB73HWM3</accession>
<feature type="transmembrane region" description="Helical" evidence="1">
    <location>
        <begin position="223"/>
        <end position="244"/>
    </location>
</feature>
<feature type="transmembrane region" description="Helical" evidence="1">
    <location>
        <begin position="7"/>
        <end position="26"/>
    </location>
</feature>
<feature type="transmembrane region" description="Helical" evidence="1">
    <location>
        <begin position="350"/>
        <end position="368"/>
    </location>
</feature>
<feature type="transmembrane region" description="Helical" evidence="1">
    <location>
        <begin position="85"/>
        <end position="106"/>
    </location>
</feature>
<evidence type="ECO:0000256" key="1">
    <source>
        <dbReference type="SAM" id="Phobius"/>
    </source>
</evidence>
<evidence type="ECO:0000313" key="2">
    <source>
        <dbReference type="EMBL" id="MDH0140978.1"/>
    </source>
</evidence>
<organism evidence="2 3">
    <name type="scientific">Aquipseudomonas alcaligenes</name>
    <name type="common">Pseudomonas alcaligenes</name>
    <dbReference type="NCBI Taxonomy" id="43263"/>
    <lineage>
        <taxon>Bacteria</taxon>
        <taxon>Pseudomonadati</taxon>
        <taxon>Pseudomonadota</taxon>
        <taxon>Gammaproteobacteria</taxon>
        <taxon>Pseudomonadales</taxon>
        <taxon>Pseudomonadaceae</taxon>
        <taxon>Aquipseudomonas</taxon>
    </lineage>
</organism>
<dbReference type="EMBL" id="JAODZF010000001">
    <property type="protein sequence ID" value="MDH0140978.1"/>
    <property type="molecule type" value="Genomic_DNA"/>
</dbReference>